<dbReference type="RefSeq" id="WP_343848199.1">
    <property type="nucleotide sequence ID" value="NZ_BAAAFI010000002.1"/>
</dbReference>
<dbReference type="PANTHER" id="PTHR33711">
    <property type="entry name" value="DIOXYGENASE, PUTATIVE (AFU_ORTHOLOGUE AFUA_2G02910)-RELATED"/>
    <property type="match status" value="1"/>
</dbReference>
<dbReference type="Gene3D" id="2.60.130.10">
    <property type="entry name" value="Aromatic compound dioxygenase"/>
    <property type="match status" value="1"/>
</dbReference>
<sequence>MARFLLFSWLYLLLAISACHSQNKANSEVGGGCEGCEALDEYGDKILNEEDTLPLFASSEPKLKLWGTVYQKDGKTPAANVILYIYHTDRTGIYPKRGDEKGWARRHGFIRGWVKTDAKGSYVFYTFRPAAYPDGTEPEHIHLTAKEPNTNAYYLDEFVFEDDPILDQKKRAQLNNRGGSGLTLPVLKDGILEVNRDIILGLNIPDYD</sequence>
<dbReference type="SUPFAM" id="SSF49482">
    <property type="entry name" value="Aromatic compound dioxygenase"/>
    <property type="match status" value="1"/>
</dbReference>
<keyword evidence="1" id="KW-0732">Signal</keyword>
<evidence type="ECO:0000313" key="2">
    <source>
        <dbReference type="EMBL" id="GAA0877503.1"/>
    </source>
</evidence>
<feature type="chain" id="PRO_5047004298" description="Protocatechuate 3,4-dioxygenase beta subunit" evidence="1">
    <location>
        <begin position="21"/>
        <end position="208"/>
    </location>
</feature>
<evidence type="ECO:0000313" key="3">
    <source>
        <dbReference type="Proteomes" id="UP001500469"/>
    </source>
</evidence>
<name>A0ABP3Y9F2_9BACT</name>
<reference evidence="3" key="1">
    <citation type="journal article" date="2019" name="Int. J. Syst. Evol. Microbiol.">
        <title>The Global Catalogue of Microorganisms (GCM) 10K type strain sequencing project: providing services to taxonomists for standard genome sequencing and annotation.</title>
        <authorList>
            <consortium name="The Broad Institute Genomics Platform"/>
            <consortium name="The Broad Institute Genome Sequencing Center for Infectious Disease"/>
            <person name="Wu L."/>
            <person name="Ma J."/>
        </authorList>
    </citation>
    <scope>NUCLEOTIDE SEQUENCE [LARGE SCALE GENOMIC DNA]</scope>
    <source>
        <strain evidence="3">JCM 16112</strain>
    </source>
</reference>
<organism evidence="2 3">
    <name type="scientific">Algoriphagus jejuensis</name>
    <dbReference type="NCBI Taxonomy" id="419934"/>
    <lineage>
        <taxon>Bacteria</taxon>
        <taxon>Pseudomonadati</taxon>
        <taxon>Bacteroidota</taxon>
        <taxon>Cytophagia</taxon>
        <taxon>Cytophagales</taxon>
        <taxon>Cyclobacteriaceae</taxon>
        <taxon>Algoriphagus</taxon>
    </lineage>
</organism>
<feature type="signal peptide" evidence="1">
    <location>
        <begin position="1"/>
        <end position="20"/>
    </location>
</feature>
<dbReference type="EMBL" id="BAAAFI010000002">
    <property type="protein sequence ID" value="GAA0877503.1"/>
    <property type="molecule type" value="Genomic_DNA"/>
</dbReference>
<proteinExistence type="predicted"/>
<comment type="caution">
    <text evidence="2">The sequence shown here is derived from an EMBL/GenBank/DDBJ whole genome shotgun (WGS) entry which is preliminary data.</text>
</comment>
<keyword evidence="3" id="KW-1185">Reference proteome</keyword>
<accession>A0ABP3Y9F2</accession>
<dbReference type="PROSITE" id="PS51257">
    <property type="entry name" value="PROKAR_LIPOPROTEIN"/>
    <property type="match status" value="1"/>
</dbReference>
<protein>
    <recommendedName>
        <fullName evidence="4">Protocatechuate 3,4-dioxygenase beta subunit</fullName>
    </recommendedName>
</protein>
<dbReference type="PANTHER" id="PTHR33711:SF10">
    <property type="entry name" value="INTRADIOL RING-CLEAVAGE DIOXYGENASES DOMAIN-CONTAINING PROTEIN"/>
    <property type="match status" value="1"/>
</dbReference>
<dbReference type="InterPro" id="IPR050770">
    <property type="entry name" value="Intradiol_RC_Dioxygenase"/>
</dbReference>
<dbReference type="Proteomes" id="UP001500469">
    <property type="component" value="Unassembled WGS sequence"/>
</dbReference>
<evidence type="ECO:0008006" key="4">
    <source>
        <dbReference type="Google" id="ProtNLM"/>
    </source>
</evidence>
<dbReference type="InterPro" id="IPR015889">
    <property type="entry name" value="Intradiol_dOase_core"/>
</dbReference>
<evidence type="ECO:0000256" key="1">
    <source>
        <dbReference type="SAM" id="SignalP"/>
    </source>
</evidence>
<gene>
    <name evidence="2" type="ORF">GCM10009119_04710</name>
</gene>